<evidence type="ECO:0000313" key="2">
    <source>
        <dbReference type="EMBL" id="MBC9812931.1"/>
    </source>
</evidence>
<dbReference type="CDD" id="cd06588">
    <property type="entry name" value="PhnB_like"/>
    <property type="match status" value="1"/>
</dbReference>
<accession>A0A8J6P9U5</accession>
<dbReference type="AlphaFoldDB" id="A0A8J6P9U5"/>
<name>A0A8J6P9U5_9FLAO</name>
<gene>
    <name evidence="2" type="ORF">H9Y05_10665</name>
</gene>
<dbReference type="Gene3D" id="3.30.720.100">
    <property type="match status" value="1"/>
</dbReference>
<protein>
    <submittedName>
        <fullName evidence="2">VOC family protein</fullName>
    </submittedName>
</protein>
<dbReference type="PANTHER" id="PTHR33990">
    <property type="entry name" value="PROTEIN YJDN-RELATED"/>
    <property type="match status" value="1"/>
</dbReference>
<comment type="caution">
    <text evidence="2">The sequence shown here is derived from an EMBL/GenBank/DDBJ whole genome shotgun (WGS) entry which is preliminary data.</text>
</comment>
<dbReference type="EMBL" id="JACVEL010000006">
    <property type="protein sequence ID" value="MBC9812931.1"/>
    <property type="molecule type" value="Genomic_DNA"/>
</dbReference>
<reference evidence="2" key="1">
    <citation type="submission" date="2020-09" db="EMBL/GenBank/DDBJ databases">
        <title>Taishania pollutisoli gen. nov., sp. nov., Isolated from Tetrabromobisphenol A-Contaminated Soil.</title>
        <authorList>
            <person name="Chen Q."/>
        </authorList>
    </citation>
    <scope>NUCLEOTIDE SEQUENCE</scope>
    <source>
        <strain evidence="2">CZZ-1</strain>
    </source>
</reference>
<evidence type="ECO:0000313" key="3">
    <source>
        <dbReference type="Proteomes" id="UP000652681"/>
    </source>
</evidence>
<feature type="domain" description="PhnB-like" evidence="1">
    <location>
        <begin position="124"/>
        <end position="238"/>
    </location>
</feature>
<dbReference type="SUPFAM" id="SSF54593">
    <property type="entry name" value="Glyoxalase/Bleomycin resistance protein/Dihydroxybiphenyl dioxygenase"/>
    <property type="match status" value="2"/>
</dbReference>
<dbReference type="Gene3D" id="3.30.720.110">
    <property type="match status" value="1"/>
</dbReference>
<feature type="domain" description="PhnB-like" evidence="1">
    <location>
        <begin position="4"/>
        <end position="115"/>
    </location>
</feature>
<dbReference type="InterPro" id="IPR029068">
    <property type="entry name" value="Glyas_Bleomycin-R_OHBP_Dase"/>
</dbReference>
<keyword evidence="3" id="KW-1185">Reference proteome</keyword>
<dbReference type="Pfam" id="PF06983">
    <property type="entry name" value="3-dmu-9_3-mt"/>
    <property type="match status" value="2"/>
</dbReference>
<evidence type="ECO:0000259" key="1">
    <source>
        <dbReference type="Pfam" id="PF06983"/>
    </source>
</evidence>
<dbReference type="RefSeq" id="WP_216714276.1">
    <property type="nucleotide sequence ID" value="NZ_JACVEL010000006.1"/>
</dbReference>
<dbReference type="Gene3D" id="3.10.180.10">
    <property type="entry name" value="2,3-Dihydroxybiphenyl 1,2-Dioxygenase, domain 1"/>
    <property type="match status" value="1"/>
</dbReference>
<dbReference type="InterPro" id="IPR028973">
    <property type="entry name" value="PhnB-like"/>
</dbReference>
<proteinExistence type="predicted"/>
<organism evidence="2 3">
    <name type="scientific">Taishania pollutisoli</name>
    <dbReference type="NCBI Taxonomy" id="2766479"/>
    <lineage>
        <taxon>Bacteria</taxon>
        <taxon>Pseudomonadati</taxon>
        <taxon>Bacteroidota</taxon>
        <taxon>Flavobacteriia</taxon>
        <taxon>Flavobacteriales</taxon>
        <taxon>Crocinitomicaceae</taxon>
        <taxon>Taishania</taxon>
    </lineage>
</organism>
<dbReference type="Proteomes" id="UP000652681">
    <property type="component" value="Unassembled WGS sequence"/>
</dbReference>
<sequence length="276" mass="31586">MNTSIYPCIWFNHNAGEAATFYCKLFSHSRIIRTTPMVVTFELEGVKFMGLNGGDQFRPTPALSYFVYCENDHAKIERLYEQLKEGGNVLMPLGKYNWSEKYAWIEDKFGVSWQLDIEQINHPQKIVPAFLFVNEKRNDVKKAVDLYTSVFENSTVLLSFPETGIPTFVQLKLNNYLFNLMSGGDMHHAFDFTEGNSIVIECDTQGQIDHYWHELTKDGTESMCGWLRDPFGSSWQIIPAILGQLMSDPEKAQKVMAAVLKMKKLDIVQLQQAAIC</sequence>